<dbReference type="VEuPathDB" id="FungiDB:CAGL0H10274g"/>
<dbReference type="SMART" id="SM00184">
    <property type="entry name" value="RING"/>
    <property type="match status" value="1"/>
</dbReference>
<dbReference type="GO" id="GO:0016740">
    <property type="term" value="F:transferase activity"/>
    <property type="evidence" value="ECO:0007669"/>
    <property type="project" value="UniProtKB-KW"/>
</dbReference>
<keyword evidence="5" id="KW-0479">Metal-binding</keyword>
<evidence type="ECO:0000256" key="1">
    <source>
        <dbReference type="ARBA" id="ARBA00004167"/>
    </source>
</evidence>
<dbReference type="PROSITE" id="PS50089">
    <property type="entry name" value="ZF_RING_2"/>
    <property type="match status" value="1"/>
</dbReference>
<keyword evidence="8" id="KW-0862">Zinc</keyword>
<organism evidence="14 16">
    <name type="scientific">Candida glabrata</name>
    <name type="common">Yeast</name>
    <name type="synonym">Torulopsis glabrata</name>
    <dbReference type="NCBI Taxonomy" id="5478"/>
    <lineage>
        <taxon>Eukaryota</taxon>
        <taxon>Fungi</taxon>
        <taxon>Dikarya</taxon>
        <taxon>Ascomycota</taxon>
        <taxon>Saccharomycotina</taxon>
        <taxon>Saccharomycetes</taxon>
        <taxon>Saccharomycetales</taxon>
        <taxon>Saccharomycetaceae</taxon>
        <taxon>Nakaseomyces</taxon>
    </lineage>
</organism>
<dbReference type="OMA" id="EEDWGMY"/>
<evidence type="ECO:0000256" key="10">
    <source>
        <dbReference type="ARBA" id="ARBA00023136"/>
    </source>
</evidence>
<protein>
    <submittedName>
        <fullName evidence="14">Putative RING finger protein</fullName>
    </submittedName>
</protein>
<dbReference type="VEuPathDB" id="FungiDB:GW608_H10329"/>
<evidence type="ECO:0000256" key="3">
    <source>
        <dbReference type="ARBA" id="ARBA00022679"/>
    </source>
</evidence>
<dbReference type="Gene3D" id="3.30.40.10">
    <property type="entry name" value="Zinc/RING finger domain, C3HC4 (zinc finger)"/>
    <property type="match status" value="1"/>
</dbReference>
<dbReference type="EMBL" id="LLZZ01000175">
    <property type="protein sequence ID" value="KTA96031.1"/>
    <property type="molecule type" value="Genomic_DNA"/>
</dbReference>
<keyword evidence="3" id="KW-0808">Transferase</keyword>
<keyword evidence="6 11" id="KW-0863">Zinc-finger</keyword>
<evidence type="ECO:0000256" key="11">
    <source>
        <dbReference type="PROSITE-ProRule" id="PRU00175"/>
    </source>
</evidence>
<dbReference type="OrthoDB" id="8062037at2759"/>
<evidence type="ECO:0000313" key="14">
    <source>
        <dbReference type="EMBL" id="KTA96031.1"/>
    </source>
</evidence>
<accession>A0A0W0DLL0</accession>
<gene>
    <name evidence="15" type="ORF">AO440_002335</name>
    <name evidence="14" type="ORF">AO440_005435</name>
</gene>
<comment type="pathway">
    <text evidence="2">Protein modification; protein ubiquitination.</text>
</comment>
<dbReference type="InterPro" id="IPR013083">
    <property type="entry name" value="Znf_RING/FYVE/PHD"/>
</dbReference>
<feature type="region of interest" description="Disordered" evidence="12">
    <location>
        <begin position="1"/>
        <end position="21"/>
    </location>
</feature>
<evidence type="ECO:0000256" key="4">
    <source>
        <dbReference type="ARBA" id="ARBA00022692"/>
    </source>
</evidence>
<dbReference type="VEuPathDB" id="FungiDB:B1J91_H10274g"/>
<sequence length="175" mass="20079">MSTYEEEHNINNNESSDEGRQEVRDHFRTLFQQFYGPGTHRDGTERGGEATTTLLQLLSQLMPEDLQEQLMQSMDSASKQGCSDTFIDSLPRIPQKKLKSDDTCPICCSNFIADEYPLVVELPHCGHKFDFECVSMWLTKNTTCPMCRDDVTHKKELPELDTSKVELEEDWGMYG</sequence>
<dbReference type="SUPFAM" id="SSF57850">
    <property type="entry name" value="RING/U-box"/>
    <property type="match status" value="1"/>
</dbReference>
<keyword evidence="9" id="KW-1133">Transmembrane helix</keyword>
<dbReference type="EMBL" id="LLZZ01000160">
    <property type="protein sequence ID" value="KTA97445.1"/>
    <property type="molecule type" value="Genomic_DNA"/>
</dbReference>
<evidence type="ECO:0000259" key="13">
    <source>
        <dbReference type="PROSITE" id="PS50089"/>
    </source>
</evidence>
<evidence type="ECO:0000256" key="8">
    <source>
        <dbReference type="ARBA" id="ARBA00022833"/>
    </source>
</evidence>
<proteinExistence type="predicted"/>
<dbReference type="PANTHER" id="PTHR45768:SF18">
    <property type="entry name" value="RING-H2 FINGER PROTEIN ATL47-RELATED"/>
    <property type="match status" value="1"/>
</dbReference>
<evidence type="ECO:0000313" key="15">
    <source>
        <dbReference type="EMBL" id="KTA97445.1"/>
    </source>
</evidence>
<evidence type="ECO:0000256" key="12">
    <source>
        <dbReference type="SAM" id="MobiDB-lite"/>
    </source>
</evidence>
<keyword evidence="4" id="KW-0812">Transmembrane</keyword>
<feature type="domain" description="RING-type" evidence="13">
    <location>
        <begin position="104"/>
        <end position="148"/>
    </location>
</feature>
<dbReference type="Pfam" id="PF13639">
    <property type="entry name" value="zf-RING_2"/>
    <property type="match status" value="1"/>
</dbReference>
<evidence type="ECO:0000256" key="2">
    <source>
        <dbReference type="ARBA" id="ARBA00004906"/>
    </source>
</evidence>
<dbReference type="Proteomes" id="UP000054886">
    <property type="component" value="Unassembled WGS sequence"/>
</dbReference>
<keyword evidence="7" id="KW-0833">Ubl conjugation pathway</keyword>
<evidence type="ECO:0000256" key="7">
    <source>
        <dbReference type="ARBA" id="ARBA00022786"/>
    </source>
</evidence>
<dbReference type="VEuPathDB" id="FungiDB:GWK60_H10241"/>
<dbReference type="InterPro" id="IPR001841">
    <property type="entry name" value="Znf_RING"/>
</dbReference>
<evidence type="ECO:0000256" key="9">
    <source>
        <dbReference type="ARBA" id="ARBA00022989"/>
    </source>
</evidence>
<evidence type="ECO:0000313" key="16">
    <source>
        <dbReference type="Proteomes" id="UP000054886"/>
    </source>
</evidence>
<reference evidence="14 16" key="1">
    <citation type="submission" date="2015-10" db="EMBL/GenBank/DDBJ databases">
        <title>Draft genomes sequences of Candida glabrata isolates 1A, 1B, 2A, 2B, 3A and 3B.</title>
        <authorList>
            <person name="Haavelsrud O.E."/>
            <person name="Gaustad P."/>
        </authorList>
    </citation>
    <scope>NUCLEOTIDE SEQUENCE [LARGE SCALE GENOMIC DNA]</scope>
    <source>
        <strain evidence="14">910700640</strain>
    </source>
</reference>
<comment type="subcellular location">
    <subcellularLocation>
        <location evidence="1">Membrane</location>
        <topology evidence="1">Single-pass membrane protein</topology>
    </subcellularLocation>
</comment>
<dbReference type="GO" id="GO:0008270">
    <property type="term" value="F:zinc ion binding"/>
    <property type="evidence" value="ECO:0007669"/>
    <property type="project" value="UniProtKB-KW"/>
</dbReference>
<dbReference type="VEuPathDB" id="FungiDB:GVI51_H10175"/>
<comment type="caution">
    <text evidence="14">The sequence shown here is derived from an EMBL/GenBank/DDBJ whole genome shotgun (WGS) entry which is preliminary data.</text>
</comment>
<dbReference type="GO" id="GO:0016020">
    <property type="term" value="C:membrane"/>
    <property type="evidence" value="ECO:0007669"/>
    <property type="project" value="UniProtKB-SubCell"/>
</dbReference>
<name>A0A0W0DLL0_CANGB</name>
<dbReference type="PANTHER" id="PTHR45768">
    <property type="entry name" value="E3 UBIQUITIN-PROTEIN LIGASE RNF13-LIKE"/>
    <property type="match status" value="1"/>
</dbReference>
<evidence type="ECO:0000256" key="5">
    <source>
        <dbReference type="ARBA" id="ARBA00022723"/>
    </source>
</evidence>
<evidence type="ECO:0000256" key="6">
    <source>
        <dbReference type="ARBA" id="ARBA00022771"/>
    </source>
</evidence>
<keyword evidence="10" id="KW-0472">Membrane</keyword>
<dbReference type="AlphaFoldDB" id="A0A0W0DLL0"/>